<organism evidence="1 2">
    <name type="scientific">Mycoplasmopsis columbina SF7</name>
    <dbReference type="NCBI Taxonomy" id="1037410"/>
    <lineage>
        <taxon>Bacteria</taxon>
        <taxon>Bacillati</taxon>
        <taxon>Mycoplasmatota</taxon>
        <taxon>Mycoplasmoidales</taxon>
        <taxon>Metamycoplasmataceae</taxon>
        <taxon>Mycoplasmopsis</taxon>
    </lineage>
</organism>
<dbReference type="AlphaFoldDB" id="F9UJJ6"/>
<protein>
    <recommendedName>
        <fullName evidence="3">HNH nuclease domain-containing protein</fullName>
    </recommendedName>
</protein>
<dbReference type="eggNOG" id="ENOG502ZHPA">
    <property type="taxonomic scope" value="Bacteria"/>
</dbReference>
<evidence type="ECO:0008006" key="3">
    <source>
        <dbReference type="Google" id="ProtNLM"/>
    </source>
</evidence>
<dbReference type="RefSeq" id="WP_006608463.1">
    <property type="nucleotide sequence ID" value="NZ_AFXA01000008.1"/>
</dbReference>
<name>F9UJJ6_9BACT</name>
<evidence type="ECO:0000313" key="1">
    <source>
        <dbReference type="EMBL" id="EGV00377.1"/>
    </source>
</evidence>
<dbReference type="InterPro" id="IPR003615">
    <property type="entry name" value="HNH_nuc"/>
</dbReference>
<reference evidence="1 2" key="1">
    <citation type="journal article" date="2013" name="Genome Announc.">
        <title>Genome Sequence of Mycoplasma columbinum Strain SF7.</title>
        <authorList>
            <person name="Guo Z."/>
            <person name="Xu X."/>
            <person name="Zheng Q."/>
            <person name="Li T."/>
            <person name="Kuang S."/>
            <person name="Zhang Z."/>
            <person name="Chen Y."/>
            <person name="Lu X."/>
            <person name="Zhou R."/>
            <person name="Bi D."/>
            <person name="Jin H."/>
        </authorList>
    </citation>
    <scope>NUCLEOTIDE SEQUENCE [LARGE SCALE GENOMIC DNA]</scope>
    <source>
        <strain evidence="1 2">SF7</strain>
    </source>
</reference>
<dbReference type="EMBL" id="AFXA01000008">
    <property type="protein sequence ID" value="EGV00377.1"/>
    <property type="molecule type" value="Genomic_DNA"/>
</dbReference>
<dbReference type="Proteomes" id="UP000004978">
    <property type="component" value="Unassembled WGS sequence"/>
</dbReference>
<dbReference type="STRING" id="1037410.MCSF7_00206"/>
<sequence>MQINRDKALALWEKHYGYRTEAKDFAGRIMYKNAYGNQDSDYGWNIHHIFPVAKGGTNIEHNLVCANIETNWEAGDKINFWANGRLFSVQKVEAINDRKAYEIFELEN</sequence>
<gene>
    <name evidence="1" type="ORF">MCSF7_00206</name>
</gene>
<accession>F9UJJ6</accession>
<comment type="caution">
    <text evidence="1">The sequence shown here is derived from an EMBL/GenBank/DDBJ whole genome shotgun (WGS) entry which is preliminary data.</text>
</comment>
<proteinExistence type="predicted"/>
<dbReference type="Gene3D" id="1.10.30.50">
    <property type="match status" value="1"/>
</dbReference>
<dbReference type="CDD" id="cd00085">
    <property type="entry name" value="HNHc"/>
    <property type="match status" value="1"/>
</dbReference>
<keyword evidence="2" id="KW-1185">Reference proteome</keyword>
<evidence type="ECO:0000313" key="2">
    <source>
        <dbReference type="Proteomes" id="UP000004978"/>
    </source>
</evidence>